<organism evidence="1 2">
    <name type="scientific">Pluteus cervinus</name>
    <dbReference type="NCBI Taxonomy" id="181527"/>
    <lineage>
        <taxon>Eukaryota</taxon>
        <taxon>Fungi</taxon>
        <taxon>Dikarya</taxon>
        <taxon>Basidiomycota</taxon>
        <taxon>Agaricomycotina</taxon>
        <taxon>Agaricomycetes</taxon>
        <taxon>Agaricomycetidae</taxon>
        <taxon>Agaricales</taxon>
        <taxon>Pluteineae</taxon>
        <taxon>Pluteaceae</taxon>
        <taxon>Pluteus</taxon>
    </lineage>
</organism>
<accession>A0ACD3ACP9</accession>
<dbReference type="EMBL" id="ML208540">
    <property type="protein sequence ID" value="TFK63094.1"/>
    <property type="molecule type" value="Genomic_DNA"/>
</dbReference>
<reference evidence="1 2" key="1">
    <citation type="journal article" date="2019" name="Nat. Ecol. Evol.">
        <title>Megaphylogeny resolves global patterns of mushroom evolution.</title>
        <authorList>
            <person name="Varga T."/>
            <person name="Krizsan K."/>
            <person name="Foldi C."/>
            <person name="Dima B."/>
            <person name="Sanchez-Garcia M."/>
            <person name="Sanchez-Ramirez S."/>
            <person name="Szollosi G.J."/>
            <person name="Szarkandi J.G."/>
            <person name="Papp V."/>
            <person name="Albert L."/>
            <person name="Andreopoulos W."/>
            <person name="Angelini C."/>
            <person name="Antonin V."/>
            <person name="Barry K.W."/>
            <person name="Bougher N.L."/>
            <person name="Buchanan P."/>
            <person name="Buyck B."/>
            <person name="Bense V."/>
            <person name="Catcheside P."/>
            <person name="Chovatia M."/>
            <person name="Cooper J."/>
            <person name="Damon W."/>
            <person name="Desjardin D."/>
            <person name="Finy P."/>
            <person name="Geml J."/>
            <person name="Haridas S."/>
            <person name="Hughes K."/>
            <person name="Justo A."/>
            <person name="Karasinski D."/>
            <person name="Kautmanova I."/>
            <person name="Kiss B."/>
            <person name="Kocsube S."/>
            <person name="Kotiranta H."/>
            <person name="LaButti K.M."/>
            <person name="Lechner B.E."/>
            <person name="Liimatainen K."/>
            <person name="Lipzen A."/>
            <person name="Lukacs Z."/>
            <person name="Mihaltcheva S."/>
            <person name="Morgado L.N."/>
            <person name="Niskanen T."/>
            <person name="Noordeloos M.E."/>
            <person name="Ohm R.A."/>
            <person name="Ortiz-Santana B."/>
            <person name="Ovrebo C."/>
            <person name="Racz N."/>
            <person name="Riley R."/>
            <person name="Savchenko A."/>
            <person name="Shiryaev A."/>
            <person name="Soop K."/>
            <person name="Spirin V."/>
            <person name="Szebenyi C."/>
            <person name="Tomsovsky M."/>
            <person name="Tulloss R.E."/>
            <person name="Uehling J."/>
            <person name="Grigoriev I.V."/>
            <person name="Vagvolgyi C."/>
            <person name="Papp T."/>
            <person name="Martin F.M."/>
            <person name="Miettinen O."/>
            <person name="Hibbett D.S."/>
            <person name="Nagy L.G."/>
        </authorList>
    </citation>
    <scope>NUCLEOTIDE SEQUENCE [LARGE SCALE GENOMIC DNA]</scope>
    <source>
        <strain evidence="1 2">NL-1719</strain>
    </source>
</reference>
<protein>
    <submittedName>
        <fullName evidence="1">Uncharacterized protein</fullName>
    </submittedName>
</protein>
<keyword evidence="2" id="KW-1185">Reference proteome</keyword>
<evidence type="ECO:0000313" key="1">
    <source>
        <dbReference type="EMBL" id="TFK63094.1"/>
    </source>
</evidence>
<name>A0ACD3ACP9_9AGAR</name>
<dbReference type="Proteomes" id="UP000308600">
    <property type="component" value="Unassembled WGS sequence"/>
</dbReference>
<sequence>MTWLLELRISSAPLTLLIPNESRRVWSVPGVPLDFSMVIEHDHRITLVIPLILGELPSIYRLEIDADDDTERVGVLDEWKNPAPHQCKPPVLRLTVDFLPSFCVISSQPLLVKMTMWIVAMARLFPFPALSNSSRIRPPGDGSLQKQISQLYTWLRWRVITSHCLPKFILRHSQLTSWTFGRC</sequence>
<evidence type="ECO:0000313" key="2">
    <source>
        <dbReference type="Proteomes" id="UP000308600"/>
    </source>
</evidence>
<gene>
    <name evidence="1" type="ORF">BDN72DRAFT_337890</name>
</gene>
<proteinExistence type="predicted"/>